<dbReference type="Proteomes" id="UP000887565">
    <property type="component" value="Unplaced"/>
</dbReference>
<keyword evidence="2" id="KW-0472">Membrane</keyword>
<organism evidence="3 4">
    <name type="scientific">Romanomermis culicivorax</name>
    <name type="common">Nematode worm</name>
    <dbReference type="NCBI Taxonomy" id="13658"/>
    <lineage>
        <taxon>Eukaryota</taxon>
        <taxon>Metazoa</taxon>
        <taxon>Ecdysozoa</taxon>
        <taxon>Nematoda</taxon>
        <taxon>Enoplea</taxon>
        <taxon>Dorylaimia</taxon>
        <taxon>Mermithida</taxon>
        <taxon>Mermithoidea</taxon>
        <taxon>Mermithidae</taxon>
        <taxon>Romanomermis</taxon>
    </lineage>
</organism>
<accession>A0A915IQ04</accession>
<dbReference type="WBParaSite" id="nRc.2.0.1.t16278-RA">
    <property type="protein sequence ID" value="nRc.2.0.1.t16278-RA"/>
    <property type="gene ID" value="nRc.2.0.1.g16278"/>
</dbReference>
<name>A0A915IQ04_ROMCU</name>
<feature type="transmembrane region" description="Helical" evidence="2">
    <location>
        <begin position="16"/>
        <end position="33"/>
    </location>
</feature>
<feature type="region of interest" description="Disordered" evidence="1">
    <location>
        <begin position="136"/>
        <end position="167"/>
    </location>
</feature>
<protein>
    <submittedName>
        <fullName evidence="4">Neurotransmitter-gated ion-channel transmembrane domain-containing protein</fullName>
    </submittedName>
</protein>
<feature type="transmembrane region" description="Helical" evidence="2">
    <location>
        <begin position="179"/>
        <end position="205"/>
    </location>
</feature>
<evidence type="ECO:0000256" key="2">
    <source>
        <dbReference type="SAM" id="Phobius"/>
    </source>
</evidence>
<dbReference type="AlphaFoldDB" id="A0A915IQ04"/>
<reference evidence="4" key="1">
    <citation type="submission" date="2022-11" db="UniProtKB">
        <authorList>
            <consortium name="WormBaseParasite"/>
        </authorList>
    </citation>
    <scope>IDENTIFICATION</scope>
</reference>
<feature type="transmembrane region" description="Helical" evidence="2">
    <location>
        <begin position="77"/>
        <end position="99"/>
    </location>
</feature>
<feature type="compositionally biased region" description="Low complexity" evidence="1">
    <location>
        <begin position="151"/>
        <end position="161"/>
    </location>
</feature>
<evidence type="ECO:0000313" key="3">
    <source>
        <dbReference type="Proteomes" id="UP000887565"/>
    </source>
</evidence>
<evidence type="ECO:0000256" key="1">
    <source>
        <dbReference type="SAM" id="MobiDB-lite"/>
    </source>
</evidence>
<evidence type="ECO:0000313" key="4">
    <source>
        <dbReference type="WBParaSite" id="nRc.2.0.1.t16278-RA"/>
    </source>
</evidence>
<keyword evidence="3" id="KW-1185">Reference proteome</keyword>
<keyword evidence="2" id="KW-1133">Transmembrane helix</keyword>
<feature type="transmembrane region" description="Helical" evidence="2">
    <location>
        <begin position="40"/>
        <end position="57"/>
    </location>
</feature>
<keyword evidence="2" id="KW-0812">Transmembrane</keyword>
<sequence>MCIISKRNTGAVGLEMSLPMIVSAVVLMCAQLAGKWKMQVYVKLFAILIQIFAFENLAPNDALSNATRTPKHYFADIFYNFTICLTIVSLFQTMLFWALSRRWFLMPPPYALTLHTKVVSRFLLGDKLERIHDAENRPIENGGGGANPTTNQNAQDLNNNNEAGSLNTKKYSNRKEWEAIFATLHAITSILIIVIYIVGVIVIYATY</sequence>
<proteinExistence type="predicted"/>